<comment type="caution">
    <text evidence="18">The sequence shown here is derived from an EMBL/GenBank/DDBJ whole genome shotgun (WGS) entry which is preliminary data.</text>
</comment>
<evidence type="ECO:0000256" key="10">
    <source>
        <dbReference type="PIRSR" id="PIRSR604809-50"/>
    </source>
</evidence>
<evidence type="ECO:0000256" key="2">
    <source>
        <dbReference type="ARBA" id="ARBA00009897"/>
    </source>
</evidence>
<comment type="subcellular location">
    <subcellularLocation>
        <location evidence="1 13">Cytoplasm</location>
    </subcellularLocation>
</comment>
<proteinExistence type="inferred from homology"/>
<comment type="similarity">
    <text evidence="2 11 12">Belongs to the glutamine synthetase family.</text>
</comment>
<dbReference type="GO" id="GO:0004356">
    <property type="term" value="F:glutamine synthetase activity"/>
    <property type="evidence" value="ECO:0007669"/>
    <property type="project" value="UniProtKB-EC"/>
</dbReference>
<dbReference type="InterPro" id="IPR004809">
    <property type="entry name" value="Gln_synth_I"/>
</dbReference>
<feature type="binding site" evidence="7">
    <location>
        <begin position="281"/>
        <end position="282"/>
    </location>
    <ligand>
        <name>L-glutamate</name>
        <dbReference type="ChEBI" id="CHEBI:29985"/>
    </ligand>
</feature>
<evidence type="ECO:0000256" key="6">
    <source>
        <dbReference type="ARBA" id="ARBA00022840"/>
    </source>
</evidence>
<evidence type="ECO:0000256" key="4">
    <source>
        <dbReference type="ARBA" id="ARBA00022598"/>
    </source>
</evidence>
<keyword evidence="9" id="KW-0460">Magnesium</keyword>
<evidence type="ECO:0000256" key="12">
    <source>
        <dbReference type="RuleBase" id="RU000384"/>
    </source>
</evidence>
<keyword evidence="10" id="KW-0597">Phosphoprotein</keyword>
<feature type="modified residue" description="O-AMP-tyrosine" evidence="10">
    <location>
        <position position="418"/>
    </location>
</feature>
<feature type="binding site" evidence="9">
    <location>
        <position position="153"/>
    </location>
    <ligand>
        <name>Mg(2+)</name>
        <dbReference type="ChEBI" id="CHEBI:18420"/>
        <label>1</label>
    </ligand>
</feature>
<feature type="binding site" evidence="9">
    <location>
        <position position="378"/>
    </location>
    <ligand>
        <name>Mg(2+)</name>
        <dbReference type="ChEBI" id="CHEBI:18420"/>
        <label>1</label>
    </ligand>
</feature>
<dbReference type="EC" id="6.3.1.2" evidence="14"/>
<dbReference type="PROSITE" id="PS00181">
    <property type="entry name" value="GLNA_ATP"/>
    <property type="match status" value="1"/>
</dbReference>
<keyword evidence="3 13" id="KW-0963">Cytoplasm</keyword>
<evidence type="ECO:0000256" key="7">
    <source>
        <dbReference type="PIRSR" id="PIRSR604809-1"/>
    </source>
</evidence>
<feature type="domain" description="GS beta-grasp" evidence="15">
    <location>
        <begin position="46"/>
        <end position="125"/>
    </location>
</feature>
<feature type="binding site" evidence="9">
    <location>
        <position position="229"/>
    </location>
    <ligand>
        <name>Mg(2+)</name>
        <dbReference type="ChEBI" id="CHEBI:18420"/>
        <label>1</label>
    </ligand>
</feature>
<dbReference type="InterPro" id="IPR027303">
    <property type="entry name" value="Gln_synth_gly_rich_site"/>
</dbReference>
<feature type="binding site" evidence="9">
    <location>
        <position position="237"/>
    </location>
    <ligand>
        <name>Mg(2+)</name>
        <dbReference type="ChEBI" id="CHEBI:18420"/>
        <label>1</label>
    </ligand>
</feature>
<dbReference type="NCBIfam" id="TIGR00653">
    <property type="entry name" value="GlnA"/>
    <property type="match status" value="1"/>
</dbReference>
<keyword evidence="4 14" id="KW-0436">Ligase</keyword>
<dbReference type="PANTHER" id="PTHR43407">
    <property type="entry name" value="GLUTAMINE SYNTHETASE"/>
    <property type="match status" value="1"/>
</dbReference>
<dbReference type="Gene3D" id="3.10.20.70">
    <property type="entry name" value="Glutamine synthetase, N-terminal domain"/>
    <property type="match status" value="1"/>
</dbReference>
<dbReference type="PANTHER" id="PTHR43407:SF1">
    <property type="entry name" value="LENGSIN"/>
    <property type="match status" value="1"/>
</dbReference>
<feature type="binding site" evidence="8">
    <location>
        <position position="224"/>
    </location>
    <ligand>
        <name>ATP</name>
        <dbReference type="ChEBI" id="CHEBI:30616"/>
    </ligand>
</feature>
<name>A0A7J3MZU7_9CREN</name>
<evidence type="ECO:0000256" key="9">
    <source>
        <dbReference type="PIRSR" id="PIRSR604809-3"/>
    </source>
</evidence>
<feature type="binding site" evidence="8">
    <location>
        <begin position="288"/>
        <end position="290"/>
    </location>
    <ligand>
        <name>ATP</name>
        <dbReference type="ChEBI" id="CHEBI:30616"/>
    </ligand>
</feature>
<accession>A0A7J3MZU7</accession>
<feature type="binding site" evidence="7">
    <location>
        <position position="340"/>
    </location>
    <ligand>
        <name>L-glutamate</name>
        <dbReference type="ChEBI" id="CHEBI:29985"/>
    </ligand>
</feature>
<dbReference type="Pfam" id="PF03951">
    <property type="entry name" value="Gln-synt_N"/>
    <property type="match status" value="1"/>
</dbReference>
<evidence type="ECO:0000256" key="14">
    <source>
        <dbReference type="RuleBase" id="RU004356"/>
    </source>
</evidence>
<gene>
    <name evidence="18" type="primary">glnA</name>
    <name evidence="17" type="ORF">ENT99_05375</name>
    <name evidence="18" type="ORF">ENU64_06400</name>
</gene>
<dbReference type="Pfam" id="PF00120">
    <property type="entry name" value="Gln-synt_C"/>
    <property type="match status" value="1"/>
</dbReference>
<dbReference type="GO" id="GO:0006542">
    <property type="term" value="P:glutamine biosynthetic process"/>
    <property type="evidence" value="ECO:0007669"/>
    <property type="project" value="InterPro"/>
</dbReference>
<dbReference type="EMBL" id="DTDH01000172">
    <property type="protein sequence ID" value="HGT99041.1"/>
    <property type="molecule type" value="Genomic_DNA"/>
</dbReference>
<evidence type="ECO:0000313" key="18">
    <source>
        <dbReference type="EMBL" id="HGT99041.1"/>
    </source>
</evidence>
<dbReference type="InterPro" id="IPR014746">
    <property type="entry name" value="Gln_synth/guanido_kin_cat_dom"/>
</dbReference>
<protein>
    <recommendedName>
        <fullName evidence="14">Glutamine synthetase</fullName>
        <ecNumber evidence="14">6.3.1.2</ecNumber>
    </recommendedName>
</protein>
<dbReference type="InterPro" id="IPR036651">
    <property type="entry name" value="Gln_synt_N_sf"/>
</dbReference>
<evidence type="ECO:0000256" key="3">
    <source>
        <dbReference type="ARBA" id="ARBA00022490"/>
    </source>
</evidence>
<feature type="domain" description="GS catalytic" evidence="16">
    <location>
        <begin position="130"/>
        <end position="489"/>
    </location>
</feature>
<dbReference type="SUPFAM" id="SSF54368">
    <property type="entry name" value="Glutamine synthetase, N-terminal domain"/>
    <property type="match status" value="1"/>
</dbReference>
<reference evidence="18" key="1">
    <citation type="journal article" date="2020" name="mSystems">
        <title>Genome- and Community-Level Interaction Insights into Carbon Utilization and Element Cycling Functions of Hydrothermarchaeota in Hydrothermal Sediment.</title>
        <authorList>
            <person name="Zhou Z."/>
            <person name="Liu Y."/>
            <person name="Xu W."/>
            <person name="Pan J."/>
            <person name="Luo Z.H."/>
            <person name="Li M."/>
        </authorList>
    </citation>
    <scope>NUCLEOTIDE SEQUENCE [LARGE SCALE GENOMIC DNA]</scope>
    <source>
        <strain evidence="17">SpSt-629</strain>
        <strain evidence="18">SpSt-688</strain>
    </source>
</reference>
<dbReference type="PROSITE" id="PS00180">
    <property type="entry name" value="GLNA_1"/>
    <property type="match status" value="1"/>
</dbReference>
<dbReference type="GO" id="GO:0005737">
    <property type="term" value="C:cytoplasm"/>
    <property type="evidence" value="ECO:0007669"/>
    <property type="project" value="UniProtKB-SubCell"/>
</dbReference>
<keyword evidence="6 8" id="KW-0067">ATP-binding</keyword>
<feature type="binding site" evidence="7">
    <location>
        <position position="380"/>
    </location>
    <ligand>
        <name>L-glutamate</name>
        <dbReference type="ChEBI" id="CHEBI:29985"/>
    </ligand>
</feature>
<keyword evidence="5 8" id="KW-0547">Nucleotide-binding</keyword>
<dbReference type="InterPro" id="IPR008146">
    <property type="entry name" value="Gln_synth_cat_dom"/>
</dbReference>
<dbReference type="PROSITE" id="PS51987">
    <property type="entry name" value="GS_CATALYTIC"/>
    <property type="match status" value="1"/>
</dbReference>
<dbReference type="Gene3D" id="3.30.590.10">
    <property type="entry name" value="Glutamine synthetase/guanido kinase, catalytic domain"/>
    <property type="match status" value="1"/>
</dbReference>
<dbReference type="PROSITE" id="PS51986">
    <property type="entry name" value="GS_BETA_GRASP"/>
    <property type="match status" value="1"/>
</dbReference>
<dbReference type="GO" id="GO:0046872">
    <property type="term" value="F:metal ion binding"/>
    <property type="evidence" value="ECO:0007669"/>
    <property type="project" value="UniProtKB-KW"/>
</dbReference>
<dbReference type="InterPro" id="IPR008147">
    <property type="entry name" value="Gln_synt_N"/>
</dbReference>
<dbReference type="GO" id="GO:0019740">
    <property type="term" value="P:nitrogen utilization"/>
    <property type="evidence" value="ECO:0007669"/>
    <property type="project" value="TreeGrafter"/>
</dbReference>
<feature type="binding site" evidence="7">
    <location>
        <position position="346"/>
    </location>
    <ligand>
        <name>L-glutamate</name>
        <dbReference type="ChEBI" id="CHEBI:29985"/>
    </ligand>
</feature>
<comment type="cofactor">
    <cofactor evidence="9">
        <name>Mg(2+)</name>
        <dbReference type="ChEBI" id="CHEBI:18420"/>
    </cofactor>
    <text evidence="9">Binds 2 Mg(2+) ions per subunit.</text>
</comment>
<dbReference type="GO" id="GO:0016020">
    <property type="term" value="C:membrane"/>
    <property type="evidence" value="ECO:0007669"/>
    <property type="project" value="TreeGrafter"/>
</dbReference>
<feature type="binding site" evidence="8">
    <location>
        <position position="358"/>
    </location>
    <ligand>
        <name>ATP</name>
        <dbReference type="ChEBI" id="CHEBI:30616"/>
    </ligand>
</feature>
<evidence type="ECO:0000256" key="13">
    <source>
        <dbReference type="RuleBase" id="RU000385"/>
    </source>
</evidence>
<sequence length="489" mass="55871">MNVQVLLYKCLYSSQYIVRTEYLASIKVWCTLLKSIDEVLKQIEEDNVNWILLQFTDLLGSLRQVTVSRFVNALVGRFDGSSVKGFANIEESDLSLKPDFSTYALIPWNNGTARLICDVYLTSTRLSKDPRYVAQKVDNILLDQGTKAFVSAELEFFIFDKVRVKIDTWRQYYEIWSNEGYWSSEAPFNHTKDGYYSHYPRDRFEDLKIEIGNTLNNYFGLKVEVLHHEVAAASQHEINFRGGSATYLGDAIQTAKFVIKSLAHKRGFIATFMPKPIYGDNGSGMHIHVSIWRNNVNLFYDPNDEYAGLSQFARYFIGGLIEHGRALSAIVSPTVNSYKRLVPGYEAPVYLVWGKANRSAAIRIPAYNNFDNSTIRIEYRPPDSSSNPYLASAAIILAGLDGVKKKIDPGSPTDENVYKMSRERRRSLGIKELPRSLDEALDELECDNEWLKPAFSTELIETYIELKREEARKIMSYPTPIEIFSYISV</sequence>
<feature type="binding site" evidence="7">
    <location>
        <position position="358"/>
    </location>
    <ligand>
        <name>L-glutamate</name>
        <dbReference type="ChEBI" id="CHEBI:29985"/>
    </ligand>
</feature>
<evidence type="ECO:0000259" key="16">
    <source>
        <dbReference type="PROSITE" id="PS51987"/>
    </source>
</evidence>
<evidence type="ECO:0000256" key="5">
    <source>
        <dbReference type="ARBA" id="ARBA00022741"/>
    </source>
</evidence>
<organism evidence="18">
    <name type="scientific">Ignisphaera aggregans</name>
    <dbReference type="NCBI Taxonomy" id="334771"/>
    <lineage>
        <taxon>Archaea</taxon>
        <taxon>Thermoproteota</taxon>
        <taxon>Thermoprotei</taxon>
        <taxon>Desulfurococcales</taxon>
        <taxon>Desulfurococcaceae</taxon>
        <taxon>Ignisphaera</taxon>
    </lineage>
</organism>
<dbReference type="InterPro" id="IPR027302">
    <property type="entry name" value="Gln_synth_N_conserv_site"/>
</dbReference>
<comment type="catalytic activity">
    <reaction evidence="14">
        <text>L-glutamate + NH4(+) + ATP = L-glutamine + ADP + phosphate + H(+)</text>
        <dbReference type="Rhea" id="RHEA:16169"/>
        <dbReference type="ChEBI" id="CHEBI:15378"/>
        <dbReference type="ChEBI" id="CHEBI:28938"/>
        <dbReference type="ChEBI" id="CHEBI:29985"/>
        <dbReference type="ChEBI" id="CHEBI:30616"/>
        <dbReference type="ChEBI" id="CHEBI:43474"/>
        <dbReference type="ChEBI" id="CHEBI:58359"/>
        <dbReference type="ChEBI" id="CHEBI:456216"/>
        <dbReference type="EC" id="6.3.1.2"/>
    </reaction>
</comment>
<dbReference type="AlphaFoldDB" id="A0A7J3MZU7"/>
<dbReference type="SUPFAM" id="SSF55931">
    <property type="entry name" value="Glutamine synthetase/guanido kinase"/>
    <property type="match status" value="1"/>
</dbReference>
<evidence type="ECO:0000259" key="15">
    <source>
        <dbReference type="PROSITE" id="PS51986"/>
    </source>
</evidence>
<evidence type="ECO:0000256" key="11">
    <source>
        <dbReference type="PROSITE-ProRule" id="PRU01330"/>
    </source>
</evidence>
<feature type="binding site" evidence="9">
    <location>
        <position position="286"/>
    </location>
    <ligand>
        <name>Mg(2+)</name>
        <dbReference type="ChEBI" id="CHEBI:18420"/>
        <label>1</label>
    </ligand>
</feature>
<evidence type="ECO:0000313" key="17">
    <source>
        <dbReference type="EMBL" id="HFQ79117.1"/>
    </source>
</evidence>
<evidence type="ECO:0000256" key="1">
    <source>
        <dbReference type="ARBA" id="ARBA00004496"/>
    </source>
</evidence>
<feature type="binding site" evidence="9">
    <location>
        <position position="155"/>
    </location>
    <ligand>
        <name>Mg(2+)</name>
        <dbReference type="ChEBI" id="CHEBI:18420"/>
        <label>1</label>
    </ligand>
</feature>
<dbReference type="GO" id="GO:0005524">
    <property type="term" value="F:ATP binding"/>
    <property type="evidence" value="ECO:0007669"/>
    <property type="project" value="UniProtKB-KW"/>
</dbReference>
<keyword evidence="9" id="KW-0479">Metal-binding</keyword>
<dbReference type="EMBL" id="DTAU01000105">
    <property type="protein sequence ID" value="HFQ79117.1"/>
    <property type="molecule type" value="Genomic_DNA"/>
</dbReference>
<dbReference type="SMART" id="SM01230">
    <property type="entry name" value="Gln-synt_C"/>
    <property type="match status" value="1"/>
</dbReference>
<evidence type="ECO:0000256" key="8">
    <source>
        <dbReference type="PIRSR" id="PIRSR604809-2"/>
    </source>
</evidence>